<evidence type="ECO:0000313" key="3">
    <source>
        <dbReference type="Proteomes" id="UP000244855"/>
    </source>
</evidence>
<dbReference type="SUPFAM" id="SSF52799">
    <property type="entry name" value="(Phosphotyrosine protein) phosphatases II"/>
    <property type="match status" value="1"/>
</dbReference>
<evidence type="ECO:0000313" key="2">
    <source>
        <dbReference type="EMBL" id="PVH93860.1"/>
    </source>
</evidence>
<dbReference type="InterPro" id="IPR052449">
    <property type="entry name" value="STYX-Interacting_Phosphatase"/>
</dbReference>
<dbReference type="Gene3D" id="3.90.190.10">
    <property type="entry name" value="Protein tyrosine phosphatase superfamily"/>
    <property type="match status" value="1"/>
</dbReference>
<feature type="region of interest" description="Disordered" evidence="1">
    <location>
        <begin position="32"/>
        <end position="54"/>
    </location>
</feature>
<dbReference type="Proteomes" id="UP000244855">
    <property type="component" value="Unassembled WGS sequence"/>
</dbReference>
<protein>
    <submittedName>
        <fullName evidence="2">Phosphatases II</fullName>
    </submittedName>
</protein>
<dbReference type="GO" id="GO:0005737">
    <property type="term" value="C:cytoplasm"/>
    <property type="evidence" value="ECO:0007669"/>
    <property type="project" value="TreeGrafter"/>
</dbReference>
<dbReference type="GO" id="GO:0062026">
    <property type="term" value="P:negative regulation of SCF-dependent proteasomal ubiquitin-dependent catabolic process"/>
    <property type="evidence" value="ECO:0007669"/>
    <property type="project" value="TreeGrafter"/>
</dbReference>
<dbReference type="GO" id="GO:1990444">
    <property type="term" value="F:F-box domain binding"/>
    <property type="evidence" value="ECO:0007669"/>
    <property type="project" value="TreeGrafter"/>
</dbReference>
<proteinExistence type="predicted"/>
<dbReference type="OrthoDB" id="10252009at2759"/>
<dbReference type="PANTHER" id="PTHR46588">
    <property type="entry name" value="SERINE/THREONINE/TYROSINE-INTERACTING PROTEIN"/>
    <property type="match status" value="1"/>
</dbReference>
<sequence length="309" mass="34478">MSLPDASSAETSLSHGSHLEYSYRLPNAPRITVPPPSVASPPLELSLDHQHSPGQPGDDECICFLQNINLTQDIERDTILDWSYERRRQAQLVLPWLYLGPLTAAKDRDFLVREGITMAIAVRASPKSMNQILRGTEGICLDIATIEASNYFELTGKFLDAARMINSHMAKCWKLSSASDSRTPQMGKVLVFCESGNEKSAVVAAAYLMTVLKDLDHLKAMQVCQTQRFCVNFDDGAKTCLRSYWDILTARRFVSYQPNGSTELGQPPMRAKRTFEQTADDEDTVMDGGMDASDQLRFAGRDITPFRDD</sequence>
<dbReference type="CDD" id="cd14498">
    <property type="entry name" value="DSP"/>
    <property type="match status" value="1"/>
</dbReference>
<dbReference type="STRING" id="97972.A0A2V1D6Z9"/>
<gene>
    <name evidence="2" type="ORF">DM02DRAFT_603384</name>
</gene>
<dbReference type="AlphaFoldDB" id="A0A2V1D6Z9"/>
<evidence type="ECO:0000256" key="1">
    <source>
        <dbReference type="SAM" id="MobiDB-lite"/>
    </source>
</evidence>
<reference evidence="2 3" key="1">
    <citation type="journal article" date="2018" name="Sci. Rep.">
        <title>Comparative genomics provides insights into the lifestyle and reveals functional heterogeneity of dark septate endophytic fungi.</title>
        <authorList>
            <person name="Knapp D.G."/>
            <person name="Nemeth J.B."/>
            <person name="Barry K."/>
            <person name="Hainaut M."/>
            <person name="Henrissat B."/>
            <person name="Johnson J."/>
            <person name="Kuo A."/>
            <person name="Lim J.H.P."/>
            <person name="Lipzen A."/>
            <person name="Nolan M."/>
            <person name="Ohm R.A."/>
            <person name="Tamas L."/>
            <person name="Grigoriev I.V."/>
            <person name="Spatafora J.W."/>
            <person name="Nagy L.G."/>
            <person name="Kovacs G.M."/>
        </authorList>
    </citation>
    <scope>NUCLEOTIDE SEQUENCE [LARGE SCALE GENOMIC DNA]</scope>
    <source>
        <strain evidence="2 3">DSE2036</strain>
    </source>
</reference>
<keyword evidence="3" id="KW-1185">Reference proteome</keyword>
<organism evidence="2 3">
    <name type="scientific">Periconia macrospinosa</name>
    <dbReference type="NCBI Taxonomy" id="97972"/>
    <lineage>
        <taxon>Eukaryota</taxon>
        <taxon>Fungi</taxon>
        <taxon>Dikarya</taxon>
        <taxon>Ascomycota</taxon>
        <taxon>Pezizomycotina</taxon>
        <taxon>Dothideomycetes</taxon>
        <taxon>Pleosporomycetidae</taxon>
        <taxon>Pleosporales</taxon>
        <taxon>Massarineae</taxon>
        <taxon>Periconiaceae</taxon>
        <taxon>Periconia</taxon>
    </lineage>
</organism>
<dbReference type="GO" id="GO:0005654">
    <property type="term" value="C:nucleoplasm"/>
    <property type="evidence" value="ECO:0007669"/>
    <property type="project" value="TreeGrafter"/>
</dbReference>
<dbReference type="GO" id="GO:0070372">
    <property type="term" value="P:regulation of ERK1 and ERK2 cascade"/>
    <property type="evidence" value="ECO:0007669"/>
    <property type="project" value="TreeGrafter"/>
</dbReference>
<name>A0A2V1D6Z9_9PLEO</name>
<dbReference type="EMBL" id="KZ805563">
    <property type="protein sequence ID" value="PVH93860.1"/>
    <property type="molecule type" value="Genomic_DNA"/>
</dbReference>
<accession>A0A2V1D6Z9</accession>
<dbReference type="PANTHER" id="PTHR46588:SF1">
    <property type="entry name" value="SERINE_THREONINE_TYROSINE-INTERACTING PROTEIN"/>
    <property type="match status" value="1"/>
</dbReference>
<dbReference type="InterPro" id="IPR029021">
    <property type="entry name" value="Prot-tyrosine_phosphatase-like"/>
</dbReference>